<protein>
    <submittedName>
        <fullName evidence="1">Uncharacterized protein</fullName>
    </submittedName>
</protein>
<comment type="caution">
    <text evidence="1">The sequence shown here is derived from an EMBL/GenBank/DDBJ whole genome shotgun (WGS) entry which is preliminary data.</text>
</comment>
<dbReference type="AlphaFoldDB" id="A0A4Z2GZL2"/>
<organism evidence="1 2">
    <name type="scientific">Liparis tanakae</name>
    <name type="common">Tanaka's snailfish</name>
    <dbReference type="NCBI Taxonomy" id="230148"/>
    <lineage>
        <taxon>Eukaryota</taxon>
        <taxon>Metazoa</taxon>
        <taxon>Chordata</taxon>
        <taxon>Craniata</taxon>
        <taxon>Vertebrata</taxon>
        <taxon>Euteleostomi</taxon>
        <taxon>Actinopterygii</taxon>
        <taxon>Neopterygii</taxon>
        <taxon>Teleostei</taxon>
        <taxon>Neoteleostei</taxon>
        <taxon>Acanthomorphata</taxon>
        <taxon>Eupercaria</taxon>
        <taxon>Perciformes</taxon>
        <taxon>Cottioidei</taxon>
        <taxon>Cottales</taxon>
        <taxon>Liparidae</taxon>
        <taxon>Liparis</taxon>
    </lineage>
</organism>
<accession>A0A4Z2GZL2</accession>
<name>A0A4Z2GZL2_9TELE</name>
<gene>
    <name evidence="1" type="ORF">EYF80_030842</name>
</gene>
<dbReference type="EMBL" id="SRLO01000367">
    <property type="protein sequence ID" value="TNN58929.1"/>
    <property type="molecule type" value="Genomic_DNA"/>
</dbReference>
<evidence type="ECO:0000313" key="2">
    <source>
        <dbReference type="Proteomes" id="UP000314294"/>
    </source>
</evidence>
<dbReference type="Proteomes" id="UP000314294">
    <property type="component" value="Unassembled WGS sequence"/>
</dbReference>
<keyword evidence="2" id="KW-1185">Reference proteome</keyword>
<sequence length="87" mass="9887">MSSRHKGFKVLPSRPSRDLKTQCCCTLKAWTYMDCFWSAPLCSTEKPLSASIWSDAPYAVTSRYRGAEREEVQVGFLAALWFWCQGG</sequence>
<reference evidence="1 2" key="1">
    <citation type="submission" date="2019-03" db="EMBL/GenBank/DDBJ databases">
        <title>First draft genome of Liparis tanakae, snailfish: a comprehensive survey of snailfish specific genes.</title>
        <authorList>
            <person name="Kim W."/>
            <person name="Song I."/>
            <person name="Jeong J.-H."/>
            <person name="Kim D."/>
            <person name="Kim S."/>
            <person name="Ryu S."/>
            <person name="Song J.Y."/>
            <person name="Lee S.K."/>
        </authorList>
    </citation>
    <scope>NUCLEOTIDE SEQUENCE [LARGE SCALE GENOMIC DNA]</scope>
    <source>
        <tissue evidence="1">Muscle</tissue>
    </source>
</reference>
<evidence type="ECO:0000313" key="1">
    <source>
        <dbReference type="EMBL" id="TNN58929.1"/>
    </source>
</evidence>
<proteinExistence type="predicted"/>